<protein>
    <submittedName>
        <fullName evidence="6">Transcriptional regulator, LysR family</fullName>
    </submittedName>
</protein>
<organism evidence="6 7">
    <name type="scientific">Pseudomonas saponiphila</name>
    <dbReference type="NCBI Taxonomy" id="556534"/>
    <lineage>
        <taxon>Bacteria</taxon>
        <taxon>Pseudomonadati</taxon>
        <taxon>Pseudomonadota</taxon>
        <taxon>Gammaproteobacteria</taxon>
        <taxon>Pseudomonadales</taxon>
        <taxon>Pseudomonadaceae</taxon>
        <taxon>Pseudomonas</taxon>
    </lineage>
</organism>
<accession>A0A1H4K690</accession>
<gene>
    <name evidence="6" type="ORF">SAMN05216178_1065</name>
</gene>
<dbReference type="GO" id="GO:0043565">
    <property type="term" value="F:sequence-specific DNA binding"/>
    <property type="evidence" value="ECO:0007669"/>
    <property type="project" value="TreeGrafter"/>
</dbReference>
<dbReference type="Gene3D" id="3.40.190.290">
    <property type="match status" value="1"/>
</dbReference>
<dbReference type="InterPro" id="IPR036388">
    <property type="entry name" value="WH-like_DNA-bd_sf"/>
</dbReference>
<dbReference type="GO" id="GO:0006351">
    <property type="term" value="P:DNA-templated transcription"/>
    <property type="evidence" value="ECO:0007669"/>
    <property type="project" value="TreeGrafter"/>
</dbReference>
<reference evidence="7" key="1">
    <citation type="submission" date="2016-10" db="EMBL/GenBank/DDBJ databases">
        <authorList>
            <person name="Varghese N."/>
            <person name="Submissions S."/>
        </authorList>
    </citation>
    <scope>NUCLEOTIDE SEQUENCE [LARGE SCALE GENOMIC DNA]</scope>
    <source>
        <strain evidence="7">DSM 9751</strain>
    </source>
</reference>
<dbReference type="InterPro" id="IPR058163">
    <property type="entry name" value="LysR-type_TF_proteobact-type"/>
</dbReference>
<dbReference type="PANTHER" id="PTHR30537">
    <property type="entry name" value="HTH-TYPE TRANSCRIPTIONAL REGULATOR"/>
    <property type="match status" value="1"/>
</dbReference>
<evidence type="ECO:0000256" key="3">
    <source>
        <dbReference type="ARBA" id="ARBA00023125"/>
    </source>
</evidence>
<dbReference type="Proteomes" id="UP000198982">
    <property type="component" value="Unassembled WGS sequence"/>
</dbReference>
<keyword evidence="2" id="KW-0805">Transcription regulation</keyword>
<proteinExistence type="inferred from homology"/>
<dbReference type="InterPro" id="IPR000847">
    <property type="entry name" value="LysR_HTH_N"/>
</dbReference>
<keyword evidence="4" id="KW-0804">Transcription</keyword>
<sequence>MRGNEYAQLQAFAAVIQQGSFVRAAAHLGMSASALSQTIRNMEERLDVRLLNRTTRSVSPTEMGARLLADLLPALASLDAALARLKTSSEGPHGLLRINTTRVAAIHYLAPLIGPFLQAYPGIQFDVVTDERLVDIVAGGFDAGVRLGKKLDKDMVAQGLGGDQEMMVVASAAYLERCGIPRTPQELIHHQCLTYRWPTDGSLYRWEFERNGELLEIEVKGPLVVTEPEMLTRVVLDGVGIAYLFRHQVAALVESGQLIHLLKEWTPAFPGFYLYYPSQRQMAPSLRAFIDFVMQRSQPQPGAAGTRGENRPSPA</sequence>
<evidence type="ECO:0000256" key="1">
    <source>
        <dbReference type="ARBA" id="ARBA00009437"/>
    </source>
</evidence>
<dbReference type="PROSITE" id="PS50931">
    <property type="entry name" value="HTH_LYSR"/>
    <property type="match status" value="1"/>
</dbReference>
<evidence type="ECO:0000259" key="5">
    <source>
        <dbReference type="PROSITE" id="PS50931"/>
    </source>
</evidence>
<name>A0A1H4K690_9PSED</name>
<keyword evidence="7" id="KW-1185">Reference proteome</keyword>
<dbReference type="Gene3D" id="1.10.10.10">
    <property type="entry name" value="Winged helix-like DNA-binding domain superfamily/Winged helix DNA-binding domain"/>
    <property type="match status" value="1"/>
</dbReference>
<dbReference type="InterPro" id="IPR036390">
    <property type="entry name" value="WH_DNA-bd_sf"/>
</dbReference>
<dbReference type="EMBL" id="FNTJ01000001">
    <property type="protein sequence ID" value="SEB53806.1"/>
    <property type="molecule type" value="Genomic_DNA"/>
</dbReference>
<evidence type="ECO:0000313" key="7">
    <source>
        <dbReference type="Proteomes" id="UP000198982"/>
    </source>
</evidence>
<dbReference type="Pfam" id="PF03466">
    <property type="entry name" value="LysR_substrate"/>
    <property type="match status" value="1"/>
</dbReference>
<dbReference type="Pfam" id="PF00126">
    <property type="entry name" value="HTH_1"/>
    <property type="match status" value="1"/>
</dbReference>
<dbReference type="RefSeq" id="WP_092310722.1">
    <property type="nucleotide sequence ID" value="NZ_FNTJ01000001.1"/>
</dbReference>
<dbReference type="FunFam" id="1.10.10.10:FF:000001">
    <property type="entry name" value="LysR family transcriptional regulator"/>
    <property type="match status" value="1"/>
</dbReference>
<dbReference type="AlphaFoldDB" id="A0A1H4K690"/>
<evidence type="ECO:0000256" key="4">
    <source>
        <dbReference type="ARBA" id="ARBA00023163"/>
    </source>
</evidence>
<feature type="domain" description="HTH lysR-type" evidence="5">
    <location>
        <begin position="4"/>
        <end position="61"/>
    </location>
</feature>
<comment type="similarity">
    <text evidence="1">Belongs to the LysR transcriptional regulatory family.</text>
</comment>
<dbReference type="PANTHER" id="PTHR30537:SF1">
    <property type="entry name" value="HTH-TYPE TRANSCRIPTIONAL REGULATOR PGRR"/>
    <property type="match status" value="1"/>
</dbReference>
<keyword evidence="3" id="KW-0238">DNA-binding</keyword>
<dbReference type="CDD" id="cd08474">
    <property type="entry name" value="PBP2_CrgA_like_5"/>
    <property type="match status" value="1"/>
</dbReference>
<dbReference type="SUPFAM" id="SSF46785">
    <property type="entry name" value="Winged helix' DNA-binding domain"/>
    <property type="match status" value="1"/>
</dbReference>
<dbReference type="SUPFAM" id="SSF53850">
    <property type="entry name" value="Periplasmic binding protein-like II"/>
    <property type="match status" value="1"/>
</dbReference>
<evidence type="ECO:0000313" key="6">
    <source>
        <dbReference type="EMBL" id="SEB53806.1"/>
    </source>
</evidence>
<evidence type="ECO:0000256" key="2">
    <source>
        <dbReference type="ARBA" id="ARBA00023015"/>
    </source>
</evidence>
<dbReference type="InterPro" id="IPR005119">
    <property type="entry name" value="LysR_subst-bd"/>
</dbReference>
<dbReference type="GO" id="GO:0003700">
    <property type="term" value="F:DNA-binding transcription factor activity"/>
    <property type="evidence" value="ECO:0007669"/>
    <property type="project" value="InterPro"/>
</dbReference>